<dbReference type="SUPFAM" id="SSF51126">
    <property type="entry name" value="Pectin lyase-like"/>
    <property type="match status" value="4"/>
</dbReference>
<organism evidence="3 4">
    <name type="scientific">Atlanticothrix silvestris CENA357</name>
    <dbReference type="NCBI Taxonomy" id="1725252"/>
    <lineage>
        <taxon>Bacteria</taxon>
        <taxon>Bacillati</taxon>
        <taxon>Cyanobacteriota</taxon>
        <taxon>Cyanophyceae</taxon>
        <taxon>Nostocales</taxon>
        <taxon>Nodulariaceae</taxon>
        <taxon>Atlanticothrix</taxon>
        <taxon>Atlanticothrix silvestris</taxon>
    </lineage>
</organism>
<protein>
    <submittedName>
        <fullName evidence="3">Filamentous hemagglutinin N-terminal domain-containing protein</fullName>
    </submittedName>
</protein>
<gene>
    <name evidence="3" type="ORF">I8751_18010</name>
</gene>
<feature type="region of interest" description="Disordered" evidence="1">
    <location>
        <begin position="1197"/>
        <end position="1218"/>
    </location>
</feature>
<feature type="region of interest" description="Disordered" evidence="1">
    <location>
        <begin position="1496"/>
        <end position="1519"/>
    </location>
</feature>
<dbReference type="NCBIfam" id="TIGR01901">
    <property type="entry name" value="adhes_NPXG"/>
    <property type="match status" value="1"/>
</dbReference>
<dbReference type="Pfam" id="PF05860">
    <property type="entry name" value="TPS"/>
    <property type="match status" value="1"/>
</dbReference>
<dbReference type="Proteomes" id="UP000599391">
    <property type="component" value="Unassembled WGS sequence"/>
</dbReference>
<feature type="compositionally biased region" description="Polar residues" evidence="1">
    <location>
        <begin position="1209"/>
        <end position="1218"/>
    </location>
</feature>
<dbReference type="InterPro" id="IPR012334">
    <property type="entry name" value="Pectin_lyas_fold"/>
</dbReference>
<sequence length="1661" mass="165508">MSFKTIRLDWLQGLGIAIVSAIALYANTSVAQITPDSTLPNNSNVRLEGNTRVIEGGTTRGANLFHSFQELSVPNSSTAFFNNAPNIQNILTRVTGNSISNIDGLIRANGTANLFLLNPNGIVFGPNARLNIGGSFSATTANSFKFLNGSEFSATNPQALPLLTLNLTPGLQYGASQPGATIINTGNLAPRQDLTLVADKLDLQGQLTAGRDLTLQATDIVRVRDSVKTPFLAQAGDNFTIEGNQGIDILALNHPTQTPFVSGGDFSLISDGIISGDARFASGGNFFLRSVSGKVANFVSLYDPIISSNGDVDVAASYTGSSLLVESKGNIRFGGDINITTPDTSVLPAGQDTATLSNSTALIMRSGQNTLAYGGVNSGSLPALQNGTVPQGITLDGDVSLQPFNGAGGIVDLSAALGNISTQRIDTNGGAIAINSAGAITTNGQDLITINAANNGGDISLKATNGSINTGNLFSYSYSDSGNTANGGNISLEAANGSITSTGLYPYSYSTSGSTGNGGAISLKAANGITTGDLYSSSYSTSSTAANGGVINLEANNGNITISDLSAFSYSPVDSGGNGGTIIFTANGNITTGGMNSEAGGTSNSGDITLTSIAGAIDTTKGTITSQIRDNSDGAGNAGAIAFSAQGDIQTATVNASAEKGNGGSIKLISKSGTINTTAGDLATDSRSGDGSAIFLSAFNNVTTGRIISEAGSNGGDIIISAVHGNIATTGDLLSDSQNTISKSTGGAITLSAGADIITQNLNSGSSASAFSTAGKGGAITLSAGADIITQNLNSLSSSFTDVAGAGGAITLKAGANINTQDLNSYSNSITSLGDTGGAITLSAGANITTGILESFSSGRAGDTGGAITLSAGADIITQSVRSASISFQYVPGGYPAGDGGAITLSSGANIITGALDSSSSSSNGAAGTGGVITLSAGDTVDLNSSGSINSSGTTGSGNITINSNAPFVFNNGAIANDTFGSGNAGNIQINAPAISLINGAQLSASTHSTGAGGNITLVATDRVELIGETTSTPRGTFVEEDSSNTIGLPPGTYLGGYIPNGNTNRPPDGTVFPSGVFSQTTVGSTGNAGNLKIETGKLIINNGAAIATTSFGQNSNAGNISINARDSISINNGSILSGVAPGAIGNSGKVEMSTPKVSITNSGIVQTQTLGDGIAGNIVVDADTVSISNQGSALRSASGGTNELLPGTSGSSQIGRGGNISVTANNLQVTDGAVLDATTVTNSTGGDITVSANTLSVDKGGQILTSTSGTGDAGDITVNATQIQLSDLESGLLAQTTSAGKAGNLTIQPRGDGQSLRVLFQKGAQISASTSSSGQGGTLRITAPESITITGDGSIISAETTGAGNGGDLTLSTGKLVAQDGAQVTVSSANSGKAGILTVDANSILLDSAAKINANTTGGGGDIFLNSPLLSLRRGSSITTNASGNNITGGNITIDAKNGFIIAVPNENSDIRADSANFRGGNVIIKNTAGIFGIQSRNEPTPTTSDITAKGATPNLSGNIEITPPDVDPNNGLVELPTNLVDASNQISNACTPGTQQFQNTFVATGRGGLPISPTEPLQDSSTISAWVKLRPNTENTAKTNIEPQPTVVSTTPKIAAATPIVEASSWVVNSNGNIQLVAQAPQIKPHSPWQTSTSCPVSQ</sequence>
<evidence type="ECO:0000313" key="3">
    <source>
        <dbReference type="EMBL" id="MBH8554224.1"/>
    </source>
</evidence>
<accession>A0A8J7HJP7</accession>
<dbReference type="RefSeq" id="WP_214440471.1">
    <property type="nucleotide sequence ID" value="NZ_JAECZB010000067.1"/>
</dbReference>
<proteinExistence type="predicted"/>
<keyword evidence="4" id="KW-1185">Reference proteome</keyword>
<evidence type="ECO:0000313" key="4">
    <source>
        <dbReference type="Proteomes" id="UP000599391"/>
    </source>
</evidence>
<reference evidence="3 4" key="1">
    <citation type="journal article" date="2021" name="Int. J. Syst. Evol. Microbiol.">
        <title>Amazonocrinis nigriterrae gen. nov., sp. nov., Atlanticothrix silvestris gen. nov., sp. nov. and Dendronalium phyllosphericum gen. nov., sp. nov., nostocacean cyanobacteria from Brazilian environments.</title>
        <authorList>
            <person name="Alvarenga D.O."/>
            <person name="Andreote A.P.D."/>
            <person name="Branco L.H.Z."/>
            <person name="Delbaje E."/>
            <person name="Cruz R.B."/>
            <person name="Varani A.M."/>
            <person name="Fiore M.F."/>
        </authorList>
    </citation>
    <scope>NUCLEOTIDE SEQUENCE [LARGE SCALE GENOMIC DNA]</scope>
    <source>
        <strain evidence="3 4">CENA357</strain>
    </source>
</reference>
<comment type="caution">
    <text evidence="3">The sequence shown here is derived from an EMBL/GenBank/DDBJ whole genome shotgun (WGS) entry which is preliminary data.</text>
</comment>
<dbReference type="InterPro" id="IPR008638">
    <property type="entry name" value="FhaB/CdiA-like_TPS"/>
</dbReference>
<dbReference type="InterPro" id="IPR011050">
    <property type="entry name" value="Pectin_lyase_fold/virulence"/>
</dbReference>
<evidence type="ECO:0000256" key="1">
    <source>
        <dbReference type="SAM" id="MobiDB-lite"/>
    </source>
</evidence>
<dbReference type="Gene3D" id="2.160.20.10">
    <property type="entry name" value="Single-stranded right-handed beta-helix, Pectin lyase-like"/>
    <property type="match status" value="3"/>
</dbReference>
<feature type="domain" description="Filamentous haemagglutinin FhaB/tRNA nuclease CdiA-like TPS" evidence="2">
    <location>
        <begin position="36"/>
        <end position="147"/>
    </location>
</feature>
<name>A0A8J7HJP7_9CYAN</name>
<dbReference type="SMART" id="SM00912">
    <property type="entry name" value="Haemagg_act"/>
    <property type="match status" value="1"/>
</dbReference>
<feature type="compositionally biased region" description="Polar residues" evidence="1">
    <location>
        <begin position="1496"/>
        <end position="1508"/>
    </location>
</feature>
<dbReference type="EMBL" id="JAECZB010000067">
    <property type="protein sequence ID" value="MBH8554224.1"/>
    <property type="molecule type" value="Genomic_DNA"/>
</dbReference>
<evidence type="ECO:0000259" key="2">
    <source>
        <dbReference type="SMART" id="SM00912"/>
    </source>
</evidence>